<dbReference type="InterPro" id="IPR050266">
    <property type="entry name" value="AB_hydrolase_sf"/>
</dbReference>
<dbReference type="KEGG" id="mri:Mal4_24240"/>
<organism evidence="2 3">
    <name type="scientific">Maioricimonas rarisocia</name>
    <dbReference type="NCBI Taxonomy" id="2528026"/>
    <lineage>
        <taxon>Bacteria</taxon>
        <taxon>Pseudomonadati</taxon>
        <taxon>Planctomycetota</taxon>
        <taxon>Planctomycetia</taxon>
        <taxon>Planctomycetales</taxon>
        <taxon>Planctomycetaceae</taxon>
        <taxon>Maioricimonas</taxon>
    </lineage>
</organism>
<dbReference type="InterPro" id="IPR000639">
    <property type="entry name" value="Epox_hydrolase-like"/>
</dbReference>
<keyword evidence="2" id="KW-0378">Hydrolase</keyword>
<dbReference type="AlphaFoldDB" id="A0A517Z6I5"/>
<dbReference type="Pfam" id="PF00561">
    <property type="entry name" value="Abhydrolase_1"/>
    <property type="match status" value="1"/>
</dbReference>
<dbReference type="InterPro" id="IPR029058">
    <property type="entry name" value="AB_hydrolase_fold"/>
</dbReference>
<evidence type="ECO:0000259" key="1">
    <source>
        <dbReference type="Pfam" id="PF00561"/>
    </source>
</evidence>
<gene>
    <name evidence="2" type="primary">xylF</name>
    <name evidence="2" type="ORF">Mal4_24240</name>
</gene>
<proteinExistence type="predicted"/>
<evidence type="ECO:0000313" key="3">
    <source>
        <dbReference type="Proteomes" id="UP000320496"/>
    </source>
</evidence>
<dbReference type="SUPFAM" id="SSF53474">
    <property type="entry name" value="alpha/beta-Hydrolases"/>
    <property type="match status" value="1"/>
</dbReference>
<dbReference type="GO" id="GO:0016020">
    <property type="term" value="C:membrane"/>
    <property type="evidence" value="ECO:0007669"/>
    <property type="project" value="TreeGrafter"/>
</dbReference>
<dbReference type="Proteomes" id="UP000320496">
    <property type="component" value="Chromosome"/>
</dbReference>
<feature type="domain" description="AB hydrolase-1" evidence="1">
    <location>
        <begin position="38"/>
        <end position="183"/>
    </location>
</feature>
<sequence>MRADSDQRKAIPMTTPLEHQFAHVEGHRLAYLETGSGPAVLLLHGIPTSSLLWRDVIPTLARSHRVIAPDMLNYGKSDKPSRADVSIAAQARLMWGLLDGLGIRQADVVAHDIGGGVAQIMAVHRPERVRRLVLSNSVCFDSWPIPDFEPLQKSGAEEKFTVESFQKMLREFLPKGVHQSDGLSDEAADIMLEPWSTEEGKHALFRNLRRLNPEYTMAIADELATLDHETLIVWGRHDPFQKPKYADQLSAAIPHTELAWIEEAAHWVMEERPEEVRQAIHQFLTR</sequence>
<protein>
    <submittedName>
        <fullName evidence="2">2-hydroxymuconate semialdehyde hydrolase</fullName>
        <ecNumber evidence="2">3.7.1.9</ecNumber>
    </submittedName>
</protein>
<keyword evidence="3" id="KW-1185">Reference proteome</keyword>
<accession>A0A517Z6I5</accession>
<dbReference type="Gene3D" id="3.40.50.1820">
    <property type="entry name" value="alpha/beta hydrolase"/>
    <property type="match status" value="1"/>
</dbReference>
<dbReference type="EC" id="3.7.1.9" evidence="2"/>
<dbReference type="EMBL" id="CP036275">
    <property type="protein sequence ID" value="QDU38102.1"/>
    <property type="molecule type" value="Genomic_DNA"/>
</dbReference>
<dbReference type="PANTHER" id="PTHR43798">
    <property type="entry name" value="MONOACYLGLYCEROL LIPASE"/>
    <property type="match status" value="1"/>
</dbReference>
<dbReference type="PRINTS" id="PR00111">
    <property type="entry name" value="ABHYDROLASE"/>
</dbReference>
<reference evidence="2 3" key="1">
    <citation type="submission" date="2019-02" db="EMBL/GenBank/DDBJ databases">
        <title>Deep-cultivation of Planctomycetes and their phenomic and genomic characterization uncovers novel biology.</title>
        <authorList>
            <person name="Wiegand S."/>
            <person name="Jogler M."/>
            <person name="Boedeker C."/>
            <person name="Pinto D."/>
            <person name="Vollmers J."/>
            <person name="Rivas-Marin E."/>
            <person name="Kohn T."/>
            <person name="Peeters S.H."/>
            <person name="Heuer A."/>
            <person name="Rast P."/>
            <person name="Oberbeckmann S."/>
            <person name="Bunk B."/>
            <person name="Jeske O."/>
            <person name="Meyerdierks A."/>
            <person name="Storesund J.E."/>
            <person name="Kallscheuer N."/>
            <person name="Luecker S."/>
            <person name="Lage O.M."/>
            <person name="Pohl T."/>
            <person name="Merkel B.J."/>
            <person name="Hornburger P."/>
            <person name="Mueller R.-W."/>
            <person name="Bruemmer F."/>
            <person name="Labrenz M."/>
            <person name="Spormann A.M."/>
            <person name="Op den Camp H."/>
            <person name="Overmann J."/>
            <person name="Amann R."/>
            <person name="Jetten M.S.M."/>
            <person name="Mascher T."/>
            <person name="Medema M.H."/>
            <person name="Devos D.P."/>
            <person name="Kaster A.-K."/>
            <person name="Ovreas L."/>
            <person name="Rohde M."/>
            <person name="Galperin M.Y."/>
            <person name="Jogler C."/>
        </authorList>
    </citation>
    <scope>NUCLEOTIDE SEQUENCE [LARGE SCALE GENOMIC DNA]</scope>
    <source>
        <strain evidence="2 3">Mal4</strain>
    </source>
</reference>
<dbReference type="PANTHER" id="PTHR43798:SF24">
    <property type="entry name" value="CIS-3-ALKYL-4-ALKYLOXETAN-2-ONE DECARBOXYLASE"/>
    <property type="match status" value="1"/>
</dbReference>
<name>A0A517Z6I5_9PLAN</name>
<dbReference type="InterPro" id="IPR000073">
    <property type="entry name" value="AB_hydrolase_1"/>
</dbReference>
<dbReference type="GO" id="GO:0018775">
    <property type="term" value="F:2-hydroxymuconate-semialdehyde hydrolase activity"/>
    <property type="evidence" value="ECO:0007669"/>
    <property type="project" value="UniProtKB-EC"/>
</dbReference>
<dbReference type="PRINTS" id="PR00412">
    <property type="entry name" value="EPOXHYDRLASE"/>
</dbReference>
<evidence type="ECO:0000313" key="2">
    <source>
        <dbReference type="EMBL" id="QDU38102.1"/>
    </source>
</evidence>